<comment type="caution">
    <text evidence="2">The sequence shown here is derived from an EMBL/GenBank/DDBJ whole genome shotgun (WGS) entry which is preliminary data.</text>
</comment>
<name>A0ABT0HFD2_9BACT</name>
<organism evidence="2 3">
    <name type="scientific">Spirosoma liriopis</name>
    <dbReference type="NCBI Taxonomy" id="2937440"/>
    <lineage>
        <taxon>Bacteria</taxon>
        <taxon>Pseudomonadati</taxon>
        <taxon>Bacteroidota</taxon>
        <taxon>Cytophagia</taxon>
        <taxon>Cytophagales</taxon>
        <taxon>Cytophagaceae</taxon>
        <taxon>Spirosoma</taxon>
    </lineage>
</organism>
<sequence>MNYYLQPDTFYLIVWLACLLLAAGAGFVLGFLLRDHQRIKPLVKTEQLANRNKIR</sequence>
<dbReference type="Proteomes" id="UP001202180">
    <property type="component" value="Unassembled WGS sequence"/>
</dbReference>
<evidence type="ECO:0000313" key="3">
    <source>
        <dbReference type="Proteomes" id="UP001202180"/>
    </source>
</evidence>
<protein>
    <recommendedName>
        <fullName evidence="4">LapA family protein</fullName>
    </recommendedName>
</protein>
<evidence type="ECO:0000313" key="2">
    <source>
        <dbReference type="EMBL" id="MCK8490866.1"/>
    </source>
</evidence>
<gene>
    <name evidence="2" type="ORF">M0L20_03315</name>
</gene>
<feature type="transmembrane region" description="Helical" evidence="1">
    <location>
        <begin position="12"/>
        <end position="33"/>
    </location>
</feature>
<dbReference type="RefSeq" id="WP_248475692.1">
    <property type="nucleotide sequence ID" value="NZ_JALPRF010000001.1"/>
</dbReference>
<accession>A0ABT0HFD2</accession>
<evidence type="ECO:0000256" key="1">
    <source>
        <dbReference type="SAM" id="Phobius"/>
    </source>
</evidence>
<keyword evidence="3" id="KW-1185">Reference proteome</keyword>
<keyword evidence="1" id="KW-1133">Transmembrane helix</keyword>
<reference evidence="2 3" key="1">
    <citation type="submission" date="2022-04" db="EMBL/GenBank/DDBJ databases">
        <title>Spirosoma sp. strain RP8 genome sequencing and assembly.</title>
        <authorList>
            <person name="Jung Y."/>
        </authorList>
    </citation>
    <scope>NUCLEOTIDE SEQUENCE [LARGE SCALE GENOMIC DNA]</scope>
    <source>
        <strain evidence="2 3">RP8</strain>
    </source>
</reference>
<evidence type="ECO:0008006" key="4">
    <source>
        <dbReference type="Google" id="ProtNLM"/>
    </source>
</evidence>
<keyword evidence="1" id="KW-0812">Transmembrane</keyword>
<keyword evidence="1" id="KW-0472">Membrane</keyword>
<dbReference type="EMBL" id="JALPRF010000001">
    <property type="protein sequence ID" value="MCK8490866.1"/>
    <property type="molecule type" value="Genomic_DNA"/>
</dbReference>
<proteinExistence type="predicted"/>